<accession>A0A0G0LZ17</accession>
<dbReference type="STRING" id="1618573.UT19_C0015G0016"/>
<dbReference type="EMBL" id="LBVW01000015">
    <property type="protein sequence ID" value="KKQ93255.1"/>
    <property type="molecule type" value="Genomic_DNA"/>
</dbReference>
<dbReference type="GO" id="GO:0015627">
    <property type="term" value="C:type II protein secretion system complex"/>
    <property type="evidence" value="ECO:0007669"/>
    <property type="project" value="InterPro"/>
</dbReference>
<keyword evidence="2" id="KW-0488">Methylation</keyword>
<reference evidence="7 8" key="1">
    <citation type="journal article" date="2015" name="Nature">
        <title>rRNA introns, odd ribosomes, and small enigmatic genomes across a large radiation of phyla.</title>
        <authorList>
            <person name="Brown C.T."/>
            <person name="Hug L.A."/>
            <person name="Thomas B.C."/>
            <person name="Sharon I."/>
            <person name="Castelle C.J."/>
            <person name="Singh A."/>
            <person name="Wilkins M.J."/>
            <person name="Williams K.H."/>
            <person name="Banfield J.F."/>
        </authorList>
    </citation>
    <scope>NUCLEOTIDE SEQUENCE [LARGE SCALE GENOMIC DNA]</scope>
</reference>
<dbReference type="GO" id="GO:0015628">
    <property type="term" value="P:protein secretion by the type II secretion system"/>
    <property type="evidence" value="ECO:0007669"/>
    <property type="project" value="InterPro"/>
</dbReference>
<evidence type="ECO:0000256" key="6">
    <source>
        <dbReference type="SAM" id="Phobius"/>
    </source>
</evidence>
<keyword evidence="3 6" id="KW-0812">Transmembrane</keyword>
<evidence type="ECO:0000256" key="3">
    <source>
        <dbReference type="ARBA" id="ARBA00022692"/>
    </source>
</evidence>
<keyword evidence="4 6" id="KW-1133">Transmembrane helix</keyword>
<proteinExistence type="predicted"/>
<comment type="subcellular location">
    <subcellularLocation>
        <location evidence="1">Membrane</location>
        <topology evidence="1">Single-pass membrane protein</topology>
    </subcellularLocation>
</comment>
<keyword evidence="5 6" id="KW-0472">Membrane</keyword>
<dbReference type="PROSITE" id="PS00409">
    <property type="entry name" value="PROKAR_NTER_METHYL"/>
    <property type="match status" value="1"/>
</dbReference>
<name>A0A0G0LZ17_9BACT</name>
<organism evidence="7 8">
    <name type="scientific">Candidatus Woesebacteria bacterium GW2011_GWB1_39_10b</name>
    <dbReference type="NCBI Taxonomy" id="1618573"/>
    <lineage>
        <taxon>Bacteria</taxon>
        <taxon>Candidatus Woeseibacteriota</taxon>
    </lineage>
</organism>
<dbReference type="PRINTS" id="PR00885">
    <property type="entry name" value="BCTERIALGSPH"/>
</dbReference>
<comment type="caution">
    <text evidence="7">The sequence shown here is derived from an EMBL/GenBank/DDBJ whole genome shotgun (WGS) entry which is preliminary data.</text>
</comment>
<evidence type="ECO:0000313" key="7">
    <source>
        <dbReference type="EMBL" id="KKQ93255.1"/>
    </source>
</evidence>
<dbReference type="SUPFAM" id="SSF54523">
    <property type="entry name" value="Pili subunits"/>
    <property type="match status" value="1"/>
</dbReference>
<feature type="transmembrane region" description="Helical" evidence="6">
    <location>
        <begin position="6"/>
        <end position="31"/>
    </location>
</feature>
<protein>
    <submittedName>
        <fullName evidence="7">Uncharacterized protein</fullName>
    </submittedName>
</protein>
<dbReference type="InterPro" id="IPR002416">
    <property type="entry name" value="T2SS_protein-GspH"/>
</dbReference>
<gene>
    <name evidence="7" type="ORF">UT19_C0015G0016</name>
</gene>
<evidence type="ECO:0000256" key="4">
    <source>
        <dbReference type="ARBA" id="ARBA00022989"/>
    </source>
</evidence>
<dbReference type="InterPro" id="IPR045584">
    <property type="entry name" value="Pilin-like"/>
</dbReference>
<evidence type="ECO:0000256" key="1">
    <source>
        <dbReference type="ARBA" id="ARBA00004167"/>
    </source>
</evidence>
<evidence type="ECO:0000256" key="5">
    <source>
        <dbReference type="ARBA" id="ARBA00023136"/>
    </source>
</evidence>
<dbReference type="InterPro" id="IPR012902">
    <property type="entry name" value="N_methyl_site"/>
</dbReference>
<evidence type="ECO:0000256" key="2">
    <source>
        <dbReference type="ARBA" id="ARBA00022481"/>
    </source>
</evidence>
<sequence length="175" mass="18154">MTALKRGFTLIELLIVMAILGVLAVVVLVAINPAEQLRRARDSGRISGTQQIGRAWSAYFTANGCLPGSNAGVPCPATAAWGTDLTTSEELQTIPAQVGTTTGTCTPGTAVNGWCVGTDDVENFVVYNQLESQQRISSCGAAATTAFAVFSSFDARGGVVESEPSEGVSLTYCGQ</sequence>
<dbReference type="GO" id="GO:0016020">
    <property type="term" value="C:membrane"/>
    <property type="evidence" value="ECO:0007669"/>
    <property type="project" value="UniProtKB-SubCell"/>
</dbReference>
<dbReference type="AlphaFoldDB" id="A0A0G0LZ17"/>
<dbReference type="Gene3D" id="3.30.700.10">
    <property type="entry name" value="Glycoprotein, Type 4 Pilin"/>
    <property type="match status" value="1"/>
</dbReference>
<evidence type="ECO:0000313" key="8">
    <source>
        <dbReference type="Proteomes" id="UP000034932"/>
    </source>
</evidence>
<dbReference type="Proteomes" id="UP000034932">
    <property type="component" value="Unassembled WGS sequence"/>
</dbReference>
<dbReference type="PANTHER" id="PTHR30093">
    <property type="entry name" value="GENERAL SECRETION PATHWAY PROTEIN G"/>
    <property type="match status" value="1"/>
</dbReference>
<dbReference type="Pfam" id="PF07963">
    <property type="entry name" value="N_methyl"/>
    <property type="match status" value="1"/>
</dbReference>
<dbReference type="NCBIfam" id="TIGR02532">
    <property type="entry name" value="IV_pilin_GFxxxE"/>
    <property type="match status" value="1"/>
</dbReference>